<evidence type="ECO:0008006" key="3">
    <source>
        <dbReference type="Google" id="ProtNLM"/>
    </source>
</evidence>
<proteinExistence type="predicted"/>
<evidence type="ECO:0000313" key="1">
    <source>
        <dbReference type="EMBL" id="GEO97053.1"/>
    </source>
</evidence>
<sequence>MGPKIAVVVQVDLDGRQVRIVVTGAVTEINQQGLCPVIGRARRLVPGIRVVVDLRPAESVEPAAVDLLRWSAEHENAAAGAQKVEFLLADRGAAPATTIPGTTRPVGLPVAHEARRAEVTA</sequence>
<dbReference type="STRING" id="388357.GCA_001580365_00381"/>
<protein>
    <recommendedName>
        <fullName evidence="3">STAS domain-containing protein</fullName>
    </recommendedName>
</protein>
<reference evidence="1 2" key="1">
    <citation type="submission" date="2019-07" db="EMBL/GenBank/DDBJ databases">
        <title>Whole genome shotgun sequence of Kocuria turfanensis NBRC 107627.</title>
        <authorList>
            <person name="Hosoyama A."/>
            <person name="Uohara A."/>
            <person name="Ohji S."/>
            <person name="Ichikawa N."/>
        </authorList>
    </citation>
    <scope>NUCLEOTIDE SEQUENCE [LARGE SCALE GENOMIC DNA]</scope>
    <source>
        <strain evidence="1 2">NBRC 107627</strain>
    </source>
</reference>
<dbReference type="Proteomes" id="UP000321103">
    <property type="component" value="Unassembled WGS sequence"/>
</dbReference>
<dbReference type="AlphaFoldDB" id="A0A512IH65"/>
<name>A0A512IH65_9MICC</name>
<dbReference type="EMBL" id="BJZS01000104">
    <property type="protein sequence ID" value="GEO97053.1"/>
    <property type="molecule type" value="Genomic_DNA"/>
</dbReference>
<dbReference type="RefSeq" id="WP_147017839.1">
    <property type="nucleotide sequence ID" value="NZ_BJZS01000104.1"/>
</dbReference>
<keyword evidence="2" id="KW-1185">Reference proteome</keyword>
<gene>
    <name evidence="1" type="ORF">KTU01_31760</name>
</gene>
<comment type="caution">
    <text evidence="1">The sequence shown here is derived from an EMBL/GenBank/DDBJ whole genome shotgun (WGS) entry which is preliminary data.</text>
</comment>
<evidence type="ECO:0000313" key="2">
    <source>
        <dbReference type="Proteomes" id="UP000321103"/>
    </source>
</evidence>
<accession>A0A512IH65</accession>
<organism evidence="1 2">
    <name type="scientific">Kocuria turfanensis</name>
    <dbReference type="NCBI Taxonomy" id="388357"/>
    <lineage>
        <taxon>Bacteria</taxon>
        <taxon>Bacillati</taxon>
        <taxon>Actinomycetota</taxon>
        <taxon>Actinomycetes</taxon>
        <taxon>Micrococcales</taxon>
        <taxon>Micrococcaceae</taxon>
        <taxon>Kocuria</taxon>
    </lineage>
</organism>